<feature type="compositionally biased region" description="Basic and acidic residues" evidence="6">
    <location>
        <begin position="216"/>
        <end position="229"/>
    </location>
</feature>
<feature type="domain" description="PNPLA" evidence="8">
    <location>
        <begin position="739"/>
        <end position="949"/>
    </location>
</feature>
<dbReference type="GO" id="GO:0046486">
    <property type="term" value="P:glycerolipid metabolic process"/>
    <property type="evidence" value="ECO:0007669"/>
    <property type="project" value="UniProtKB-ARBA"/>
</dbReference>
<keyword evidence="2 5" id="KW-0442">Lipid degradation</keyword>
<dbReference type="Gene3D" id="3.40.1090.10">
    <property type="entry name" value="Cytosolic phospholipase A2 catalytic domain"/>
    <property type="match status" value="1"/>
</dbReference>
<evidence type="ECO:0000256" key="3">
    <source>
        <dbReference type="ARBA" id="ARBA00023098"/>
    </source>
</evidence>
<comment type="caution">
    <text evidence="9">The sequence shown here is derived from an EMBL/GenBank/DDBJ whole genome shotgun (WGS) entry which is preliminary data.</text>
</comment>
<name>A0AA39WSZ6_9PEZI</name>
<keyword evidence="4" id="KW-0863">Zinc-finger</keyword>
<dbReference type="AlphaFoldDB" id="A0AA39WSZ6"/>
<dbReference type="GO" id="GO:0047499">
    <property type="term" value="F:calcium-independent phospholipase A2 activity"/>
    <property type="evidence" value="ECO:0007669"/>
    <property type="project" value="TreeGrafter"/>
</dbReference>
<evidence type="ECO:0008006" key="11">
    <source>
        <dbReference type="Google" id="ProtNLM"/>
    </source>
</evidence>
<keyword evidence="4" id="KW-0862">Zinc</keyword>
<proteinExistence type="predicted"/>
<evidence type="ECO:0000256" key="2">
    <source>
        <dbReference type="ARBA" id="ARBA00022963"/>
    </source>
</evidence>
<organism evidence="9 10">
    <name type="scientific">Immersiella caudata</name>
    <dbReference type="NCBI Taxonomy" id="314043"/>
    <lineage>
        <taxon>Eukaryota</taxon>
        <taxon>Fungi</taxon>
        <taxon>Dikarya</taxon>
        <taxon>Ascomycota</taxon>
        <taxon>Pezizomycotina</taxon>
        <taxon>Sordariomycetes</taxon>
        <taxon>Sordariomycetidae</taxon>
        <taxon>Sordariales</taxon>
        <taxon>Lasiosphaeriaceae</taxon>
        <taxon>Immersiella</taxon>
    </lineage>
</organism>
<evidence type="ECO:0000256" key="6">
    <source>
        <dbReference type="SAM" id="MobiDB-lite"/>
    </source>
</evidence>
<dbReference type="PANTHER" id="PTHR24185">
    <property type="entry name" value="CALCIUM-INDEPENDENT PHOSPHOLIPASE A2-GAMMA"/>
    <property type="match status" value="1"/>
</dbReference>
<dbReference type="InterPro" id="IPR001841">
    <property type="entry name" value="Znf_RING"/>
</dbReference>
<dbReference type="PROSITE" id="PS51635">
    <property type="entry name" value="PNPLA"/>
    <property type="match status" value="1"/>
</dbReference>
<protein>
    <recommendedName>
        <fullName evidence="11">FabD/lysophospholipase-like protein</fullName>
    </recommendedName>
</protein>
<evidence type="ECO:0000259" key="7">
    <source>
        <dbReference type="PROSITE" id="PS50089"/>
    </source>
</evidence>
<dbReference type="EMBL" id="JAULSU010000004">
    <property type="protein sequence ID" value="KAK0620971.1"/>
    <property type="molecule type" value="Genomic_DNA"/>
</dbReference>
<feature type="domain" description="RING-type" evidence="7">
    <location>
        <begin position="672"/>
        <end position="715"/>
    </location>
</feature>
<feature type="compositionally biased region" description="Polar residues" evidence="6">
    <location>
        <begin position="230"/>
        <end position="252"/>
    </location>
</feature>
<gene>
    <name evidence="9" type="ORF">B0T14DRAFT_522502</name>
</gene>
<feature type="active site" description="Nucleophile" evidence="5">
    <location>
        <position position="779"/>
    </location>
</feature>
<dbReference type="Proteomes" id="UP001175000">
    <property type="component" value="Unassembled WGS sequence"/>
</dbReference>
<evidence type="ECO:0000256" key="4">
    <source>
        <dbReference type="PROSITE-ProRule" id="PRU00175"/>
    </source>
</evidence>
<keyword evidence="4" id="KW-0479">Metal-binding</keyword>
<evidence type="ECO:0000259" key="8">
    <source>
        <dbReference type="PROSITE" id="PS51635"/>
    </source>
</evidence>
<keyword evidence="3 5" id="KW-0443">Lipid metabolism</keyword>
<dbReference type="GO" id="GO:0008270">
    <property type="term" value="F:zinc ion binding"/>
    <property type="evidence" value="ECO:0007669"/>
    <property type="project" value="UniProtKB-KW"/>
</dbReference>
<feature type="short sequence motif" description="GXGXXG" evidence="5">
    <location>
        <begin position="743"/>
        <end position="748"/>
    </location>
</feature>
<evidence type="ECO:0000313" key="10">
    <source>
        <dbReference type="Proteomes" id="UP001175000"/>
    </source>
</evidence>
<accession>A0AA39WSZ6</accession>
<feature type="short sequence motif" description="GXSXG" evidence="5">
    <location>
        <begin position="777"/>
        <end position="781"/>
    </location>
</feature>
<dbReference type="SUPFAM" id="SSF52151">
    <property type="entry name" value="FabD/lysophospholipase-like"/>
    <property type="match status" value="1"/>
</dbReference>
<dbReference type="PROSITE" id="PS50089">
    <property type="entry name" value="ZF_RING_2"/>
    <property type="match status" value="1"/>
</dbReference>
<dbReference type="InterPro" id="IPR027417">
    <property type="entry name" value="P-loop_NTPase"/>
</dbReference>
<keyword evidence="1 5" id="KW-0378">Hydrolase</keyword>
<feature type="compositionally biased region" description="Low complexity" evidence="6">
    <location>
        <begin position="996"/>
        <end position="1007"/>
    </location>
</feature>
<dbReference type="CDD" id="cd07199">
    <property type="entry name" value="Pat17_PNPLA8_PNPLA9_like"/>
    <property type="match status" value="1"/>
</dbReference>
<dbReference type="Pfam" id="PF01734">
    <property type="entry name" value="Patatin"/>
    <property type="match status" value="1"/>
</dbReference>
<dbReference type="Gene3D" id="3.40.50.300">
    <property type="entry name" value="P-loop containing nucleotide triphosphate hydrolases"/>
    <property type="match status" value="1"/>
</dbReference>
<dbReference type="PANTHER" id="PTHR24185:SF1">
    <property type="entry name" value="CALCIUM-INDEPENDENT PHOSPHOLIPASE A2-GAMMA"/>
    <property type="match status" value="1"/>
</dbReference>
<evidence type="ECO:0000313" key="9">
    <source>
        <dbReference type="EMBL" id="KAK0620971.1"/>
    </source>
</evidence>
<feature type="short sequence motif" description="DGA/G" evidence="5">
    <location>
        <begin position="936"/>
        <end position="938"/>
    </location>
</feature>
<sequence length="1252" mass="141246">MAPDSSRASCHTCRATDKVTYSCIQCNNFSFCDGCWSQWPLHVDGAVGWDGRPHEKSNPQVVQRLRQILEPSLTEDEHNIELRADEDTTWFGVGRDASNQPVFQDHGRFATLMSESQALDVGPRWPQLVSFIGQTGAGKSTLIKMLINRLEAASPVNGDPKFPSPVTSSNNDRVPTTGDVHLYADPESYHTRTPVLYADCEGLDGGEAIPKGLQHRSKDQQNRPKDMRESSMSASLVLKSRSSATDRSSVYQESKKKLKKSRHGSERDIMWAVTPRTKKREYAVTQLYPRLLYTFSDVVVFVLRNPRAFESTVLEKLLEWGAASIDKSLNQPALPHAVIVLNATDNVDEKEWDIETTTELLLDHIKGAVFREPRFEEHAEMWRQNGREIITTKDLLECYYASVTAVRIPTRGRYMLMDDQVNKLFRLIQRKCRFSLHVKKRVRMLATAEQLQIYLQAAYDHFSRDLDTPFDFIKQALKHNPIPRDFGGNIFNLAMSIRDNAKDPDIANGGLGVVFDRMRPMISSCILLDSVRQNLMGTTVRLLHDAYVEFCEQAISRYDDVCTPCSYVHPRHGPCCNFKVGHTSQKGHQNKDGRMIGEGAYQSDFDTRKFLVAWIDRLKSDLASLQEKFALSSHMFRESTDAEIAAKLHQQELSSFYGSLGQSSDFISHHTCFSCLRELPEHALPCGHVLCSPCTKSYGNKTSRTKIGLTRCPLHPRDYYWEPPWEITVKPPFAGTRILCLDGGGVRGIVELQVLKAIERILGPGLPIQLFFDLIVGTSTGGILALGLGAKNWTVSTCIGQFKELCHTAFSKHKMIGAPILEKISMTYHGSMYKTKPFEALLKERFEEGPLFGGKTNSAEMVTKVAVTSTTVIAQQAVILTNYNRPDPHSYELPYRFVRTAGPETEFKMWEAARATSAAPPFFKQFIKDTQGGYVDGALYHNNPVWVAHHERRAIWGDVASAPPDILLSIGTGMNAAGQGKTRSARNQPPFEDGEASSSKAKGKSSSTPWKVWWNLATDRFDRLLQCDDIWRTFMAENISPEFDENSNHRRYIRVNPDLQYEVPRLNEVNELGRLEKAATDYLNQNVARTREVAHRLIASTFFFEKTPGSVKQQDSGFTCEGRIYCRFEQNSDEMKALGEFLRSHFRGTFEPFIFVEERGLRSNSFTLGLSEHIISDLYLRGTFNLPRIQISTSKESSSTMISLCLQTTPYPFSADSHLPISGFPRELMTEDSRARVLTAPPTPQSRHPGTD</sequence>
<keyword evidence="10" id="KW-1185">Reference proteome</keyword>
<dbReference type="InterPro" id="IPR016035">
    <property type="entry name" value="Acyl_Trfase/lysoPLipase"/>
</dbReference>
<dbReference type="InterPro" id="IPR002641">
    <property type="entry name" value="PNPLA_dom"/>
</dbReference>
<feature type="region of interest" description="Disordered" evidence="6">
    <location>
        <begin position="207"/>
        <end position="262"/>
    </location>
</feature>
<evidence type="ECO:0000256" key="1">
    <source>
        <dbReference type="ARBA" id="ARBA00022801"/>
    </source>
</evidence>
<dbReference type="GO" id="GO:0016042">
    <property type="term" value="P:lipid catabolic process"/>
    <property type="evidence" value="ECO:0007669"/>
    <property type="project" value="UniProtKB-UniRule"/>
</dbReference>
<feature type="active site" description="Proton acceptor" evidence="5">
    <location>
        <position position="936"/>
    </location>
</feature>
<dbReference type="GO" id="GO:0019369">
    <property type="term" value="P:arachidonate metabolic process"/>
    <property type="evidence" value="ECO:0007669"/>
    <property type="project" value="TreeGrafter"/>
</dbReference>
<feature type="region of interest" description="Disordered" evidence="6">
    <location>
        <begin position="977"/>
        <end position="1007"/>
    </location>
</feature>
<dbReference type="SUPFAM" id="SSF52540">
    <property type="entry name" value="P-loop containing nucleoside triphosphate hydrolases"/>
    <property type="match status" value="2"/>
</dbReference>
<dbReference type="GO" id="GO:0016020">
    <property type="term" value="C:membrane"/>
    <property type="evidence" value="ECO:0007669"/>
    <property type="project" value="TreeGrafter"/>
</dbReference>
<reference evidence="9" key="1">
    <citation type="submission" date="2023-06" db="EMBL/GenBank/DDBJ databases">
        <title>Genome-scale phylogeny and comparative genomics of the fungal order Sordariales.</title>
        <authorList>
            <consortium name="Lawrence Berkeley National Laboratory"/>
            <person name="Hensen N."/>
            <person name="Bonometti L."/>
            <person name="Westerberg I."/>
            <person name="Brannstrom I.O."/>
            <person name="Guillou S."/>
            <person name="Cros-Aarteil S."/>
            <person name="Calhoun S."/>
            <person name="Haridas S."/>
            <person name="Kuo A."/>
            <person name="Mondo S."/>
            <person name="Pangilinan J."/>
            <person name="Riley R."/>
            <person name="Labutti K."/>
            <person name="Andreopoulos B."/>
            <person name="Lipzen A."/>
            <person name="Chen C."/>
            <person name="Yanf M."/>
            <person name="Daum C."/>
            <person name="Ng V."/>
            <person name="Clum A."/>
            <person name="Steindorff A."/>
            <person name="Ohm R."/>
            <person name="Martin F."/>
            <person name="Silar P."/>
            <person name="Natvig D."/>
            <person name="Lalanne C."/>
            <person name="Gautier V."/>
            <person name="Ament-Velasquez S.L."/>
            <person name="Kruys A."/>
            <person name="Hutchinson M.I."/>
            <person name="Powell A.J."/>
            <person name="Barry K."/>
            <person name="Miller A.N."/>
            <person name="Grigoriev I.V."/>
            <person name="Debuchy R."/>
            <person name="Gladieux P."/>
            <person name="Thoren M.H."/>
            <person name="Johannesson H."/>
        </authorList>
    </citation>
    <scope>NUCLEOTIDE SEQUENCE</scope>
    <source>
        <strain evidence="9">CBS 606.72</strain>
    </source>
</reference>
<evidence type="ECO:0000256" key="5">
    <source>
        <dbReference type="PROSITE-ProRule" id="PRU01161"/>
    </source>
</evidence>